<name>A0AAN7T750_9EURO</name>
<dbReference type="AlphaFoldDB" id="A0AAN7T750"/>
<feature type="compositionally biased region" description="Low complexity" evidence="1">
    <location>
        <begin position="504"/>
        <end position="530"/>
    </location>
</feature>
<reference evidence="3 4" key="1">
    <citation type="submission" date="2023-08" db="EMBL/GenBank/DDBJ databases">
        <title>Black Yeasts Isolated from many extreme environments.</title>
        <authorList>
            <person name="Coleine C."/>
            <person name="Stajich J.E."/>
            <person name="Selbmann L."/>
        </authorList>
    </citation>
    <scope>NUCLEOTIDE SEQUENCE [LARGE SCALE GENOMIC DNA]</scope>
    <source>
        <strain evidence="3 4">CCFEE 5910</strain>
    </source>
</reference>
<evidence type="ECO:0000313" key="4">
    <source>
        <dbReference type="Proteomes" id="UP001309876"/>
    </source>
</evidence>
<sequence>MAFDHFLTTRNVFAWLYNVPLAGRSLGTSLVALKERLDEYRPCSDGIQNKKELLEFASSQKYLDFFECEDHAMAALLLAENLRLEDMWIDAFVHTVGMSHRDIHSSLEYHSLSPITKSLILESRIEMDVRIARASVSIETFFGDDLSGNFLGLSEVARDHFDRFRSFLHAFYIDRYGFWPPAGFSSEAARYKIYAVLYTDFRNLYHHLVDPESSSSAEAQVSNAGGICVLQNIECFDNRHGFKTLPRPLPQLPQEPTDSLKPPTTLSRRKSWNPVTQKKIDKENKQTQRKQALIDASNRDLFLMDCQLVPWVDGRKTRFLLVYAILQTLISIMAVPEHVRSKEGLTYSLCCHVPVRLPWMLEALTQDPAQASPQEIVPDIDYIHTNLSTTNLDSRAKERRLTMPANPLSSLSRSSSMRRVTSLKRLLSRRSTTTSEEPPVPALHCEILVQGYGNGLHSQSTTTLPTRGKTEKRKSLTPSVVLDDDIFSKRSQHMPHSSEYGIPSLSPTSSASVSRETSNASSISTKTKSTVDTDDLPIPSDDRNTIGQPGKMQQLALGRKSDDAYIYDEIEGLPGSIHINTKTWDEILSI</sequence>
<feature type="domain" description="DUF8004" evidence="2">
    <location>
        <begin position="51"/>
        <end position="141"/>
    </location>
</feature>
<dbReference type="EMBL" id="JAVRRJ010000002">
    <property type="protein sequence ID" value="KAK5089214.1"/>
    <property type="molecule type" value="Genomic_DNA"/>
</dbReference>
<gene>
    <name evidence="3" type="ORF">LTR05_003440</name>
</gene>
<dbReference type="PANTHER" id="PTHR39601">
    <property type="entry name" value="CHORIOGENIN HMINOR"/>
    <property type="match status" value="1"/>
</dbReference>
<feature type="region of interest" description="Disordered" evidence="1">
    <location>
        <begin position="457"/>
        <end position="549"/>
    </location>
</feature>
<dbReference type="Pfam" id="PF26013">
    <property type="entry name" value="DUF8004"/>
    <property type="match status" value="1"/>
</dbReference>
<dbReference type="PANTHER" id="PTHR39601:SF1">
    <property type="entry name" value="CHORIOGENIN HMINOR"/>
    <property type="match status" value="1"/>
</dbReference>
<keyword evidence="4" id="KW-1185">Reference proteome</keyword>
<evidence type="ECO:0000256" key="1">
    <source>
        <dbReference type="SAM" id="MobiDB-lite"/>
    </source>
</evidence>
<evidence type="ECO:0000259" key="2">
    <source>
        <dbReference type="Pfam" id="PF26013"/>
    </source>
</evidence>
<dbReference type="Proteomes" id="UP001309876">
    <property type="component" value="Unassembled WGS sequence"/>
</dbReference>
<accession>A0AAN7T750</accession>
<proteinExistence type="predicted"/>
<feature type="region of interest" description="Disordered" evidence="1">
    <location>
        <begin position="246"/>
        <end position="274"/>
    </location>
</feature>
<dbReference type="InterPro" id="IPR058317">
    <property type="entry name" value="DUF8004"/>
</dbReference>
<evidence type="ECO:0000313" key="3">
    <source>
        <dbReference type="EMBL" id="KAK5089214.1"/>
    </source>
</evidence>
<organism evidence="3 4">
    <name type="scientific">Lithohypha guttulata</name>
    <dbReference type="NCBI Taxonomy" id="1690604"/>
    <lineage>
        <taxon>Eukaryota</taxon>
        <taxon>Fungi</taxon>
        <taxon>Dikarya</taxon>
        <taxon>Ascomycota</taxon>
        <taxon>Pezizomycotina</taxon>
        <taxon>Eurotiomycetes</taxon>
        <taxon>Chaetothyriomycetidae</taxon>
        <taxon>Chaetothyriales</taxon>
        <taxon>Trichomeriaceae</taxon>
        <taxon>Lithohypha</taxon>
    </lineage>
</organism>
<protein>
    <recommendedName>
        <fullName evidence="2">DUF8004 domain-containing protein</fullName>
    </recommendedName>
</protein>
<comment type="caution">
    <text evidence="3">The sequence shown here is derived from an EMBL/GenBank/DDBJ whole genome shotgun (WGS) entry which is preliminary data.</text>
</comment>